<dbReference type="GO" id="GO:0019432">
    <property type="term" value="P:triglyceride biosynthetic process"/>
    <property type="evidence" value="ECO:0007669"/>
    <property type="project" value="UniProtKB-UniPathway"/>
</dbReference>
<comment type="caution">
    <text evidence="9">The sequence shown here is derived from an EMBL/GenBank/DDBJ whole genome shotgun (WGS) entry which is preliminary data.</text>
</comment>
<evidence type="ECO:0000256" key="3">
    <source>
        <dbReference type="ARBA" id="ARBA00013244"/>
    </source>
</evidence>
<organism evidence="9 10">
    <name type="scientific">Mikania micrantha</name>
    <name type="common">bitter vine</name>
    <dbReference type="NCBI Taxonomy" id="192012"/>
    <lineage>
        <taxon>Eukaryota</taxon>
        <taxon>Viridiplantae</taxon>
        <taxon>Streptophyta</taxon>
        <taxon>Embryophyta</taxon>
        <taxon>Tracheophyta</taxon>
        <taxon>Spermatophyta</taxon>
        <taxon>Magnoliopsida</taxon>
        <taxon>eudicotyledons</taxon>
        <taxon>Gunneridae</taxon>
        <taxon>Pentapetalae</taxon>
        <taxon>asterids</taxon>
        <taxon>campanulids</taxon>
        <taxon>Asterales</taxon>
        <taxon>Asteraceae</taxon>
        <taxon>Asteroideae</taxon>
        <taxon>Heliantheae alliance</taxon>
        <taxon>Eupatorieae</taxon>
        <taxon>Mikania</taxon>
    </lineage>
</organism>
<sequence length="179" mass="20565">MIKHPRFSSLLVTDDEGREYWQKTELDIDRHIVFRPDPVDVGFTDEEAVNDYIADLTVSHPLCTDKPLWEVHVLSAHKCVVLRVHHALGDGISLMSLILTLFRKRDDPMETPTIEPLTSSIGKRRKLGIMENALKLLKTIWFTLIYVCSYGAWTVGQRRKDGGQRRRRGGDVAEKTCHR</sequence>
<keyword evidence="4" id="KW-0808">Transferase</keyword>
<evidence type="ECO:0000256" key="4">
    <source>
        <dbReference type="ARBA" id="ARBA00022679"/>
    </source>
</evidence>
<evidence type="ECO:0000313" key="10">
    <source>
        <dbReference type="Proteomes" id="UP000326396"/>
    </source>
</evidence>
<dbReference type="GO" id="GO:0004144">
    <property type="term" value="F:diacylglycerol O-acyltransferase activity"/>
    <property type="evidence" value="ECO:0007669"/>
    <property type="project" value="UniProtKB-EC"/>
</dbReference>
<dbReference type="PANTHER" id="PTHR31650:SF48">
    <property type="entry name" value="O-ACYLTRANSFERASE, WSD1, O-ACYLTRANSFERASE WSD1"/>
    <property type="match status" value="1"/>
</dbReference>
<dbReference type="UniPathway" id="UPA00282"/>
<keyword evidence="7" id="KW-0472">Membrane</keyword>
<keyword evidence="7" id="KW-1133">Transmembrane helix</keyword>
<comment type="catalytic activity">
    <reaction evidence="6">
        <text>an acyl-CoA + a 1,2-diacyl-sn-glycerol = a triacyl-sn-glycerol + CoA</text>
        <dbReference type="Rhea" id="RHEA:10868"/>
        <dbReference type="ChEBI" id="CHEBI:17815"/>
        <dbReference type="ChEBI" id="CHEBI:57287"/>
        <dbReference type="ChEBI" id="CHEBI:58342"/>
        <dbReference type="ChEBI" id="CHEBI:64615"/>
        <dbReference type="EC" id="2.3.1.20"/>
    </reaction>
</comment>
<dbReference type="EMBL" id="SZYD01000017">
    <property type="protein sequence ID" value="KAD3066417.1"/>
    <property type="molecule type" value="Genomic_DNA"/>
</dbReference>
<evidence type="ECO:0000256" key="1">
    <source>
        <dbReference type="ARBA" id="ARBA00004771"/>
    </source>
</evidence>
<keyword evidence="10" id="KW-1185">Reference proteome</keyword>
<gene>
    <name evidence="9" type="ORF">E3N88_34297</name>
</gene>
<reference evidence="9 10" key="1">
    <citation type="submission" date="2019-05" db="EMBL/GenBank/DDBJ databases">
        <title>Mikania micrantha, genome provides insights into the molecular mechanism of rapid growth.</title>
        <authorList>
            <person name="Liu B."/>
        </authorList>
    </citation>
    <scope>NUCLEOTIDE SEQUENCE [LARGE SCALE GENOMIC DNA]</scope>
    <source>
        <strain evidence="9">NLD-2019</strain>
        <tissue evidence="9">Leaf</tissue>
    </source>
</reference>
<evidence type="ECO:0000256" key="7">
    <source>
        <dbReference type="SAM" id="Phobius"/>
    </source>
</evidence>
<keyword evidence="7" id="KW-0812">Transmembrane</keyword>
<accession>A0A5N6LXQ7</accession>
<dbReference type="AlphaFoldDB" id="A0A5N6LXQ7"/>
<comment type="pathway">
    <text evidence="1">Glycerolipid metabolism; triacylglycerol biosynthesis.</text>
</comment>
<evidence type="ECO:0000256" key="2">
    <source>
        <dbReference type="ARBA" id="ARBA00005189"/>
    </source>
</evidence>
<dbReference type="EC" id="2.3.1.20" evidence="3"/>
<dbReference type="PANTHER" id="PTHR31650">
    <property type="entry name" value="O-ACYLTRANSFERASE (WSD1-LIKE) FAMILY PROTEIN"/>
    <property type="match status" value="1"/>
</dbReference>
<comment type="pathway">
    <text evidence="2">Lipid metabolism.</text>
</comment>
<evidence type="ECO:0000256" key="5">
    <source>
        <dbReference type="ARBA" id="ARBA00023315"/>
    </source>
</evidence>
<dbReference type="InterPro" id="IPR004255">
    <property type="entry name" value="O-acyltransferase_WSD1_N"/>
</dbReference>
<evidence type="ECO:0000259" key="8">
    <source>
        <dbReference type="Pfam" id="PF03007"/>
    </source>
</evidence>
<feature type="domain" description="O-acyltransferase WSD1-like N-terminal" evidence="8">
    <location>
        <begin position="18"/>
        <end position="144"/>
    </location>
</feature>
<dbReference type="SUPFAM" id="SSF52777">
    <property type="entry name" value="CoA-dependent acyltransferases"/>
    <property type="match status" value="1"/>
</dbReference>
<proteinExistence type="predicted"/>
<evidence type="ECO:0000313" key="9">
    <source>
        <dbReference type="EMBL" id="KAD3066417.1"/>
    </source>
</evidence>
<dbReference type="Proteomes" id="UP000326396">
    <property type="component" value="Linkage Group LG7"/>
</dbReference>
<protein>
    <recommendedName>
        <fullName evidence="3">diacylglycerol O-acyltransferase</fullName>
        <ecNumber evidence="3">2.3.1.20</ecNumber>
    </recommendedName>
</protein>
<name>A0A5N6LXQ7_9ASTR</name>
<keyword evidence="5" id="KW-0012">Acyltransferase</keyword>
<feature type="transmembrane region" description="Helical" evidence="7">
    <location>
        <begin position="133"/>
        <end position="153"/>
    </location>
</feature>
<dbReference type="GO" id="GO:0005886">
    <property type="term" value="C:plasma membrane"/>
    <property type="evidence" value="ECO:0007669"/>
    <property type="project" value="TreeGrafter"/>
</dbReference>
<dbReference type="InterPro" id="IPR045034">
    <property type="entry name" value="O-acyltransferase_WSD1-like"/>
</dbReference>
<evidence type="ECO:0000256" key="6">
    <source>
        <dbReference type="ARBA" id="ARBA00048109"/>
    </source>
</evidence>
<dbReference type="OrthoDB" id="619536at2759"/>
<dbReference type="Pfam" id="PF03007">
    <property type="entry name" value="WS_DGAT_cat"/>
    <property type="match status" value="1"/>
</dbReference>